<dbReference type="AlphaFoldDB" id="A0A7J6WWW5"/>
<evidence type="ECO:0000313" key="2">
    <source>
        <dbReference type="Proteomes" id="UP000554482"/>
    </source>
</evidence>
<name>A0A7J6WWW5_THATH</name>
<accession>A0A7J6WWW5</accession>
<proteinExistence type="predicted"/>
<sequence length="88" mass="10528">MNPNPNVRPWLLSGLYAPPTAYRRHLLWDELSMISDHHQNIPWLATDDFLEEVDKLFQFEKFLRQSLRGGSSKLFQFKKFRRSSDQSF</sequence>
<evidence type="ECO:0000313" key="1">
    <source>
        <dbReference type="EMBL" id="KAF5201924.1"/>
    </source>
</evidence>
<keyword evidence="2" id="KW-1185">Reference proteome</keyword>
<reference evidence="1 2" key="1">
    <citation type="submission" date="2020-06" db="EMBL/GenBank/DDBJ databases">
        <title>Transcriptomic and genomic resources for Thalictrum thalictroides and T. hernandezii: Facilitating candidate gene discovery in an emerging model plant lineage.</title>
        <authorList>
            <person name="Arias T."/>
            <person name="Riano-Pachon D.M."/>
            <person name="Di Stilio V.S."/>
        </authorList>
    </citation>
    <scope>NUCLEOTIDE SEQUENCE [LARGE SCALE GENOMIC DNA]</scope>
    <source>
        <strain evidence="2">cv. WT478/WT964</strain>
        <tissue evidence="1">Leaves</tissue>
    </source>
</reference>
<comment type="caution">
    <text evidence="1">The sequence shown here is derived from an EMBL/GenBank/DDBJ whole genome shotgun (WGS) entry which is preliminary data.</text>
</comment>
<protein>
    <submittedName>
        <fullName evidence="1">Uncharacterized protein</fullName>
    </submittedName>
</protein>
<organism evidence="1 2">
    <name type="scientific">Thalictrum thalictroides</name>
    <name type="common">Rue-anemone</name>
    <name type="synonym">Anemone thalictroides</name>
    <dbReference type="NCBI Taxonomy" id="46969"/>
    <lineage>
        <taxon>Eukaryota</taxon>
        <taxon>Viridiplantae</taxon>
        <taxon>Streptophyta</taxon>
        <taxon>Embryophyta</taxon>
        <taxon>Tracheophyta</taxon>
        <taxon>Spermatophyta</taxon>
        <taxon>Magnoliopsida</taxon>
        <taxon>Ranunculales</taxon>
        <taxon>Ranunculaceae</taxon>
        <taxon>Thalictroideae</taxon>
        <taxon>Thalictrum</taxon>
    </lineage>
</organism>
<dbReference type="Proteomes" id="UP000554482">
    <property type="component" value="Unassembled WGS sequence"/>
</dbReference>
<gene>
    <name evidence="1" type="ORF">FRX31_008485</name>
</gene>
<dbReference type="EMBL" id="JABWDY010008780">
    <property type="protein sequence ID" value="KAF5201924.1"/>
    <property type="molecule type" value="Genomic_DNA"/>
</dbReference>